<evidence type="ECO:0000313" key="6">
    <source>
        <dbReference type="EMBL" id="MDQ0393912.1"/>
    </source>
</evidence>
<keyword evidence="3" id="KW-0804">Transcription</keyword>
<dbReference type="PROSITE" id="PS51077">
    <property type="entry name" value="HTH_ICLR"/>
    <property type="match status" value="1"/>
</dbReference>
<keyword evidence="1" id="KW-0805">Transcription regulation</keyword>
<dbReference type="Gene3D" id="3.30.450.40">
    <property type="match status" value="1"/>
</dbReference>
<dbReference type="PANTHER" id="PTHR30136">
    <property type="entry name" value="HELIX-TURN-HELIX TRANSCRIPTIONAL REGULATOR, ICLR FAMILY"/>
    <property type="match status" value="1"/>
</dbReference>
<dbReference type="InterPro" id="IPR029016">
    <property type="entry name" value="GAF-like_dom_sf"/>
</dbReference>
<dbReference type="GO" id="GO:0003677">
    <property type="term" value="F:DNA binding"/>
    <property type="evidence" value="ECO:0007669"/>
    <property type="project" value="UniProtKB-KW"/>
</dbReference>
<dbReference type="Gene3D" id="1.10.10.10">
    <property type="entry name" value="Winged helix-like DNA-binding domain superfamily/Winged helix DNA-binding domain"/>
    <property type="match status" value="1"/>
</dbReference>
<keyword evidence="2 6" id="KW-0238">DNA-binding</keyword>
<dbReference type="InterPro" id="IPR014757">
    <property type="entry name" value="Tscrpt_reg_IclR_C"/>
</dbReference>
<proteinExistence type="predicted"/>
<dbReference type="Proteomes" id="UP001237448">
    <property type="component" value="Unassembled WGS sequence"/>
</dbReference>
<accession>A0ABU0FH23</accession>
<dbReference type="RefSeq" id="WP_307429999.1">
    <property type="nucleotide sequence ID" value="NZ_JAUSVK010000001.1"/>
</dbReference>
<evidence type="ECO:0000256" key="1">
    <source>
        <dbReference type="ARBA" id="ARBA00023015"/>
    </source>
</evidence>
<organism evidence="6 7">
    <name type="scientific">Labrys monachus</name>
    <dbReference type="NCBI Taxonomy" id="217067"/>
    <lineage>
        <taxon>Bacteria</taxon>
        <taxon>Pseudomonadati</taxon>
        <taxon>Pseudomonadota</taxon>
        <taxon>Alphaproteobacteria</taxon>
        <taxon>Hyphomicrobiales</taxon>
        <taxon>Xanthobacteraceae</taxon>
        <taxon>Labrys</taxon>
    </lineage>
</organism>
<dbReference type="InterPro" id="IPR036388">
    <property type="entry name" value="WH-like_DNA-bd_sf"/>
</dbReference>
<name>A0ABU0FH23_9HYPH</name>
<feature type="domain" description="IclR-ED" evidence="5">
    <location>
        <begin position="74"/>
        <end position="254"/>
    </location>
</feature>
<dbReference type="SMART" id="SM00346">
    <property type="entry name" value="HTH_ICLR"/>
    <property type="match status" value="1"/>
</dbReference>
<dbReference type="InterPro" id="IPR005471">
    <property type="entry name" value="Tscrpt_reg_IclR_N"/>
</dbReference>
<dbReference type="InterPro" id="IPR050707">
    <property type="entry name" value="HTH_MetabolicPath_Reg"/>
</dbReference>
<evidence type="ECO:0000256" key="2">
    <source>
        <dbReference type="ARBA" id="ARBA00023125"/>
    </source>
</evidence>
<dbReference type="Pfam" id="PF01614">
    <property type="entry name" value="IclR_C"/>
    <property type="match status" value="1"/>
</dbReference>
<evidence type="ECO:0000259" key="5">
    <source>
        <dbReference type="PROSITE" id="PS51078"/>
    </source>
</evidence>
<sequence length="267" mass="29033">MNEGHDADRYRAPALDKGLDILELLASVDGALTQAEIAKALGRTPNENYRMLERLVRRGYVARNESDRYELTLRLFGLAHLHRPIRRLVSQATPLMRDLAARTLQSNHLAVYDQAGVIVIAQIDAPGYWGMAIRVGAKVSLFNTGSGHILMAFRSAEERAMMIAEHESAPDDEPPDDLEERLAQARLRGYEIMPSMQTAGVYNLSAPILGPDGHALAALTCPYISPLGRKAPDIAEAIAMIVEAASVLSRTLGGQAEPEEAYGAHAG</sequence>
<dbReference type="EMBL" id="JAUSVK010000001">
    <property type="protein sequence ID" value="MDQ0393912.1"/>
    <property type="molecule type" value="Genomic_DNA"/>
</dbReference>
<feature type="domain" description="HTH iclR-type" evidence="4">
    <location>
        <begin position="12"/>
        <end position="73"/>
    </location>
</feature>
<evidence type="ECO:0000313" key="7">
    <source>
        <dbReference type="Proteomes" id="UP001237448"/>
    </source>
</evidence>
<dbReference type="PROSITE" id="PS51078">
    <property type="entry name" value="ICLR_ED"/>
    <property type="match status" value="1"/>
</dbReference>
<keyword evidence="7" id="KW-1185">Reference proteome</keyword>
<dbReference type="SUPFAM" id="SSF46785">
    <property type="entry name" value="Winged helix' DNA-binding domain"/>
    <property type="match status" value="1"/>
</dbReference>
<protein>
    <submittedName>
        <fullName evidence="6">DNA-binding IclR family transcriptional regulator</fullName>
    </submittedName>
</protein>
<reference evidence="6 7" key="1">
    <citation type="submission" date="2023-07" db="EMBL/GenBank/DDBJ databases">
        <title>Genomic Encyclopedia of Type Strains, Phase IV (KMG-IV): sequencing the most valuable type-strain genomes for metagenomic binning, comparative biology and taxonomic classification.</title>
        <authorList>
            <person name="Goeker M."/>
        </authorList>
    </citation>
    <scope>NUCLEOTIDE SEQUENCE [LARGE SCALE GENOMIC DNA]</scope>
    <source>
        <strain evidence="6 7">DSM 5896</strain>
    </source>
</reference>
<dbReference type="Pfam" id="PF09339">
    <property type="entry name" value="HTH_IclR"/>
    <property type="match status" value="1"/>
</dbReference>
<evidence type="ECO:0000259" key="4">
    <source>
        <dbReference type="PROSITE" id="PS51077"/>
    </source>
</evidence>
<gene>
    <name evidence="6" type="ORF">J3R73_003704</name>
</gene>
<dbReference type="SUPFAM" id="SSF55781">
    <property type="entry name" value="GAF domain-like"/>
    <property type="match status" value="1"/>
</dbReference>
<dbReference type="InterPro" id="IPR036390">
    <property type="entry name" value="WH_DNA-bd_sf"/>
</dbReference>
<dbReference type="PANTHER" id="PTHR30136:SF7">
    <property type="entry name" value="HTH-TYPE TRANSCRIPTIONAL REGULATOR KDGR-RELATED"/>
    <property type="match status" value="1"/>
</dbReference>
<evidence type="ECO:0000256" key="3">
    <source>
        <dbReference type="ARBA" id="ARBA00023163"/>
    </source>
</evidence>
<comment type="caution">
    <text evidence="6">The sequence shown here is derived from an EMBL/GenBank/DDBJ whole genome shotgun (WGS) entry which is preliminary data.</text>
</comment>